<evidence type="ECO:0000313" key="2">
    <source>
        <dbReference type="EMBL" id="DAE21611.1"/>
    </source>
</evidence>
<sequence>MAINNKNTDSLRKATTLDELLDTCPCNQIIGDNLVRAWSKINSPKYKKIVCSISGGSDSDVMLDIVWRCDKDNKVDYVWFDTGLEYQATKDHLKYLENKYNITIDSYRAIKPIPTSCKQYGQPFISKYVSEMIYRLQRHNFTFEDKSFEKLHNEYPKCKIALNWWCNNSGENSRFNISRNTYLKEFMVKNPPFFLISNKCCQYAKKEIIHKLIAERGYDLNIFGVRKAEGGARASAYKSCFDDNGDGYDNYRPLFWYKDIDKEEYEKAYDVTHSDCYVVYGLERTGCCCCPFGRDFENELEVIQKYEPKLYKAVNNIFGDSYEYTRKYREFVKKMNEK</sequence>
<dbReference type="InterPro" id="IPR050128">
    <property type="entry name" value="Sulfate_adenylyltrnsfr_sub2"/>
</dbReference>
<dbReference type="SUPFAM" id="SSF52402">
    <property type="entry name" value="Adenine nucleotide alpha hydrolases-like"/>
    <property type="match status" value="1"/>
</dbReference>
<dbReference type="EMBL" id="BK015714">
    <property type="protein sequence ID" value="DAE21611.1"/>
    <property type="molecule type" value="Genomic_DNA"/>
</dbReference>
<accession>A0A8S5QS25</accession>
<proteinExistence type="predicted"/>
<dbReference type="Gene3D" id="3.40.50.620">
    <property type="entry name" value="HUPs"/>
    <property type="match status" value="1"/>
</dbReference>
<dbReference type="Pfam" id="PF01507">
    <property type="entry name" value="PAPS_reduct"/>
    <property type="match status" value="1"/>
</dbReference>
<feature type="domain" description="Phosphoadenosine phosphosulphate reductase" evidence="1">
    <location>
        <begin position="48"/>
        <end position="121"/>
    </location>
</feature>
<evidence type="ECO:0000259" key="1">
    <source>
        <dbReference type="Pfam" id="PF01507"/>
    </source>
</evidence>
<reference evidence="2" key="1">
    <citation type="journal article" date="2021" name="Proc. Natl. Acad. Sci. U.S.A.">
        <title>A Catalog of Tens of Thousands of Viruses from Human Metagenomes Reveals Hidden Associations with Chronic Diseases.</title>
        <authorList>
            <person name="Tisza M.J."/>
            <person name="Buck C.B."/>
        </authorList>
    </citation>
    <scope>NUCLEOTIDE SEQUENCE</scope>
    <source>
        <strain evidence="2">Ct4be24</strain>
    </source>
</reference>
<name>A0A8S5QS25_9CAUD</name>
<dbReference type="PANTHER" id="PTHR43196">
    <property type="entry name" value="SULFATE ADENYLYLTRANSFERASE SUBUNIT 2"/>
    <property type="match status" value="1"/>
</dbReference>
<dbReference type="InterPro" id="IPR014729">
    <property type="entry name" value="Rossmann-like_a/b/a_fold"/>
</dbReference>
<dbReference type="GO" id="GO:0003824">
    <property type="term" value="F:catalytic activity"/>
    <property type="evidence" value="ECO:0007669"/>
    <property type="project" value="InterPro"/>
</dbReference>
<protein>
    <submittedName>
        <fullName evidence="2">Phosphoadenosine-phosphosulfate reductase</fullName>
    </submittedName>
</protein>
<dbReference type="PANTHER" id="PTHR43196:SF2">
    <property type="entry name" value="PHOSPHOADENOSINE PHOSPHOSULFATE REDUCTASE"/>
    <property type="match status" value="1"/>
</dbReference>
<dbReference type="InterPro" id="IPR002500">
    <property type="entry name" value="PAPS_reduct_dom"/>
</dbReference>
<organism evidence="2">
    <name type="scientific">Siphoviridae sp. ct4be24</name>
    <dbReference type="NCBI Taxonomy" id="2826289"/>
    <lineage>
        <taxon>Viruses</taxon>
        <taxon>Duplodnaviria</taxon>
        <taxon>Heunggongvirae</taxon>
        <taxon>Uroviricota</taxon>
        <taxon>Caudoviricetes</taxon>
    </lineage>
</organism>